<feature type="transmembrane region" description="Helical" evidence="1">
    <location>
        <begin position="27"/>
        <end position="47"/>
    </location>
</feature>
<sequence length="397" mass="44629">MTLPAQTQLSPVAVRDRLHFLDIVRGFAMLGIIMVNYFLIASSGAFASSSGETITQSLVHWFAEGKFYTLFSFLFGIGFIIFMNRAEARFESPRIVFVRRLVALFGFGLLHIAFIWSGDILTYYAVAGLLLLLFYKCRPATLLIWAVVLLLAYSLFSLSWMLQPTFLEGTDFAAEATNTSYLVSIGERFSEVKGMLSTSYTMLIPMLMMFLVGMYFVKKGLFHQMESKKKQWTRIWSIFTILFVAIQAFTIWNTWQGSSNEMSGFGAADLVSQVSGIVGSLFYMSSLALLFLYVGKLRPLLMLIGNVGRMSLTCYLLHSMIGTFLFFDYGLGLGKMLPPTGVASVGFGVFILLIVLSTVWMKYFKYGPVEWLWRKLTYGKMDGLRGGNASANRSVVR</sequence>
<feature type="transmembrane region" description="Helical" evidence="1">
    <location>
        <begin position="275"/>
        <end position="295"/>
    </location>
</feature>
<feature type="transmembrane region" description="Helical" evidence="1">
    <location>
        <begin position="307"/>
        <end position="327"/>
    </location>
</feature>
<dbReference type="InterPro" id="IPR052529">
    <property type="entry name" value="Bact_Transport_Assoc"/>
</dbReference>
<keyword evidence="4" id="KW-1185">Reference proteome</keyword>
<feature type="transmembrane region" description="Helical" evidence="1">
    <location>
        <begin position="238"/>
        <end position="255"/>
    </location>
</feature>
<dbReference type="RefSeq" id="WP_188776194.1">
    <property type="nucleotide sequence ID" value="NZ_BMMB01000006.1"/>
</dbReference>
<evidence type="ECO:0000259" key="2">
    <source>
        <dbReference type="Pfam" id="PF04235"/>
    </source>
</evidence>
<accession>A0ABU1IYG5</accession>
<evidence type="ECO:0000313" key="3">
    <source>
        <dbReference type="EMBL" id="MDR6244299.1"/>
    </source>
</evidence>
<organism evidence="3 4">
    <name type="scientific">Paenibacillus hunanensis</name>
    <dbReference type="NCBI Taxonomy" id="539262"/>
    <lineage>
        <taxon>Bacteria</taxon>
        <taxon>Bacillati</taxon>
        <taxon>Bacillota</taxon>
        <taxon>Bacilli</taxon>
        <taxon>Bacillales</taxon>
        <taxon>Paenibacillaceae</taxon>
        <taxon>Paenibacillus</taxon>
    </lineage>
</organism>
<reference evidence="3 4" key="1">
    <citation type="submission" date="2023-07" db="EMBL/GenBank/DDBJ databases">
        <title>Genomic Encyclopedia of Type Strains, Phase IV (KMG-IV): sequencing the most valuable type-strain genomes for metagenomic binning, comparative biology and taxonomic classification.</title>
        <authorList>
            <person name="Goeker M."/>
        </authorList>
    </citation>
    <scope>NUCLEOTIDE SEQUENCE [LARGE SCALE GENOMIC DNA]</scope>
    <source>
        <strain evidence="3 4">DSM 22170</strain>
    </source>
</reference>
<gene>
    <name evidence="3" type="ORF">JOC58_002192</name>
</gene>
<name>A0ABU1IYG5_9BACL</name>
<protein>
    <recommendedName>
        <fullName evidence="2">DUF418 domain-containing protein</fullName>
    </recommendedName>
</protein>
<feature type="transmembrane region" description="Helical" evidence="1">
    <location>
        <begin position="120"/>
        <end position="135"/>
    </location>
</feature>
<keyword evidence="1" id="KW-1133">Transmembrane helix</keyword>
<dbReference type="EMBL" id="JAVDQH010000007">
    <property type="protein sequence ID" value="MDR6244299.1"/>
    <property type="molecule type" value="Genomic_DNA"/>
</dbReference>
<dbReference type="InterPro" id="IPR007349">
    <property type="entry name" value="DUF418"/>
</dbReference>
<dbReference type="Pfam" id="PF04235">
    <property type="entry name" value="DUF418"/>
    <property type="match status" value="1"/>
</dbReference>
<evidence type="ECO:0000256" key="1">
    <source>
        <dbReference type="SAM" id="Phobius"/>
    </source>
</evidence>
<dbReference type="PANTHER" id="PTHR30590:SF3">
    <property type="entry name" value="HYPOTHETICAL MEMBRANE SPANNING PROTEIN"/>
    <property type="match status" value="1"/>
</dbReference>
<feature type="transmembrane region" description="Helical" evidence="1">
    <location>
        <begin position="342"/>
        <end position="364"/>
    </location>
</feature>
<feature type="transmembrane region" description="Helical" evidence="1">
    <location>
        <begin position="67"/>
        <end position="84"/>
    </location>
</feature>
<feature type="transmembrane region" description="Helical" evidence="1">
    <location>
        <begin position="142"/>
        <end position="162"/>
    </location>
</feature>
<feature type="domain" description="DUF418" evidence="2">
    <location>
        <begin position="217"/>
        <end position="380"/>
    </location>
</feature>
<feature type="transmembrane region" description="Helical" evidence="1">
    <location>
        <begin position="199"/>
        <end position="217"/>
    </location>
</feature>
<dbReference type="PANTHER" id="PTHR30590">
    <property type="entry name" value="INNER MEMBRANE PROTEIN"/>
    <property type="match status" value="1"/>
</dbReference>
<keyword evidence="1" id="KW-0812">Transmembrane</keyword>
<dbReference type="Proteomes" id="UP001185028">
    <property type="component" value="Unassembled WGS sequence"/>
</dbReference>
<keyword evidence="1" id="KW-0472">Membrane</keyword>
<comment type="caution">
    <text evidence="3">The sequence shown here is derived from an EMBL/GenBank/DDBJ whole genome shotgun (WGS) entry which is preliminary data.</text>
</comment>
<evidence type="ECO:0000313" key="4">
    <source>
        <dbReference type="Proteomes" id="UP001185028"/>
    </source>
</evidence>
<feature type="transmembrane region" description="Helical" evidence="1">
    <location>
        <begin position="96"/>
        <end position="114"/>
    </location>
</feature>
<proteinExistence type="predicted"/>